<dbReference type="eggNOG" id="COG2930">
    <property type="taxonomic scope" value="Bacteria"/>
</dbReference>
<sequence length="201" mass="21814">MTRKFFFVALLIFPQYLTSVQSSAFNESQLNKISDELLISGWKPLLDKNIKDKKASDKTIKALNKFKNISSLKPYFKKARGYAVFPNVGKGGIGIGGARGSGEVFEKGNVIGKTTLTQVSIGFQLGGQAFSQIIFFKDKKSLERFTEGNFEFGASASAALISEGANASADYSDGVAVLTYSKGGLMYEASIGGQKFSFEEY</sequence>
<evidence type="ECO:0000256" key="1">
    <source>
        <dbReference type="SAM" id="SignalP"/>
    </source>
</evidence>
<evidence type="ECO:0000313" key="4">
    <source>
        <dbReference type="Proteomes" id="UP000002715"/>
    </source>
</evidence>
<feature type="chain" id="PRO_5004219891" description="Ysc84 actin-binding domain-containing protein" evidence="1">
    <location>
        <begin position="25"/>
        <end position="201"/>
    </location>
</feature>
<dbReference type="KEGG" id="pmi:PMT9312_1170"/>
<dbReference type="HOGENOM" id="CLU_100198_1_0_3"/>
<dbReference type="AlphaFoldDB" id="Q31A66"/>
<dbReference type="InterPro" id="IPR007461">
    <property type="entry name" value="Ysc84_actin-binding"/>
</dbReference>
<dbReference type="STRING" id="74546.PMT9312_1170"/>
<dbReference type="EMBL" id="CP000111">
    <property type="protein sequence ID" value="ABB50229.1"/>
    <property type="molecule type" value="Genomic_DNA"/>
</dbReference>
<evidence type="ECO:0000259" key="2">
    <source>
        <dbReference type="Pfam" id="PF04366"/>
    </source>
</evidence>
<reference evidence="4" key="1">
    <citation type="submission" date="2005-07" db="EMBL/GenBank/DDBJ databases">
        <title>Complete sequence of Prochlorococcus marinus str. MIT 9312.</title>
        <authorList>
            <consortium name="US DOE Joint Genome Institute"/>
            <person name="Copeland A."/>
            <person name="Lucas S."/>
            <person name="Lapidus A."/>
            <person name="Barry K."/>
            <person name="Detter J.C."/>
            <person name="Glavina T."/>
            <person name="Hammon N."/>
            <person name="Israni S."/>
            <person name="Pitluck S."/>
            <person name="Thiel J."/>
            <person name="Schmutz J."/>
            <person name="Larimer F."/>
            <person name="Land M."/>
            <person name="Kyrpides N."/>
            <person name="Lykidis A."/>
            <person name="Richardson P."/>
        </authorList>
    </citation>
    <scope>NUCLEOTIDE SEQUENCE [LARGE SCALE GENOMIC DNA]</scope>
    <source>
        <strain evidence="4">MIT 9312</strain>
    </source>
</reference>
<accession>Q31A66</accession>
<feature type="domain" description="Ysc84 actin-binding" evidence="2">
    <location>
        <begin position="118"/>
        <end position="197"/>
    </location>
</feature>
<protein>
    <recommendedName>
        <fullName evidence="2">Ysc84 actin-binding domain-containing protein</fullName>
    </recommendedName>
</protein>
<dbReference type="Pfam" id="PF04366">
    <property type="entry name" value="Ysc84"/>
    <property type="match status" value="1"/>
</dbReference>
<dbReference type="Proteomes" id="UP000002715">
    <property type="component" value="Chromosome"/>
</dbReference>
<keyword evidence="1" id="KW-0732">Signal</keyword>
<organism evidence="3 4">
    <name type="scientific">Prochlorococcus marinus (strain MIT 9312)</name>
    <dbReference type="NCBI Taxonomy" id="74546"/>
    <lineage>
        <taxon>Bacteria</taxon>
        <taxon>Bacillati</taxon>
        <taxon>Cyanobacteriota</taxon>
        <taxon>Cyanophyceae</taxon>
        <taxon>Synechococcales</taxon>
        <taxon>Prochlorococcaceae</taxon>
        <taxon>Prochlorococcus</taxon>
    </lineage>
</organism>
<proteinExistence type="predicted"/>
<dbReference type="CDD" id="cd11524">
    <property type="entry name" value="SYLF"/>
    <property type="match status" value="1"/>
</dbReference>
<dbReference type="RefSeq" id="WP_011376719.1">
    <property type="nucleotide sequence ID" value="NC_007577.1"/>
</dbReference>
<feature type="signal peptide" evidence="1">
    <location>
        <begin position="1"/>
        <end position="24"/>
    </location>
</feature>
<dbReference type="OrthoDB" id="5405772at2"/>
<name>Q31A66_PROM9</name>
<evidence type="ECO:0000313" key="3">
    <source>
        <dbReference type="EMBL" id="ABB50229.1"/>
    </source>
</evidence>
<gene>
    <name evidence="3" type="ordered locus">PMT9312_1170</name>
</gene>